<reference evidence="2 3" key="2">
    <citation type="submission" date="2024-11" db="EMBL/GenBank/DDBJ databases">
        <title>Using genomics to understand microbial adaptation to soil warming.</title>
        <authorList>
            <person name="Deangelis K.M. PhD."/>
        </authorList>
    </citation>
    <scope>NUCLEOTIDE SEQUENCE [LARGE SCALE GENOMIC DNA]</scope>
    <source>
        <strain evidence="2 3">GAS97</strain>
    </source>
</reference>
<reference evidence="2 3" key="1">
    <citation type="submission" date="2024-10" db="EMBL/GenBank/DDBJ databases">
        <authorList>
            <person name="Deangelis K."/>
            <person name="Huntemann M."/>
            <person name="Clum A."/>
            <person name="Wang J."/>
            <person name="Palaniappan K."/>
            <person name="Ritter S."/>
            <person name="Chen I.-M."/>
            <person name="Stamatis D."/>
            <person name="Reddy T."/>
            <person name="O'Malley R."/>
            <person name="Daum C."/>
            <person name="Ng V."/>
            <person name="Ivanova N."/>
            <person name="Kyrpides N."/>
            <person name="Woyke T."/>
        </authorList>
    </citation>
    <scope>NUCLEOTIDE SEQUENCE [LARGE SCALE GENOMIC DNA]</scope>
    <source>
        <strain evidence="2 3">GAS97</strain>
    </source>
</reference>
<dbReference type="Pfam" id="PF07120">
    <property type="entry name" value="DUF1376"/>
    <property type="match status" value="1"/>
</dbReference>
<feature type="region of interest" description="Disordered" evidence="1">
    <location>
        <begin position="163"/>
        <end position="225"/>
    </location>
</feature>
<evidence type="ECO:0000256" key="1">
    <source>
        <dbReference type="SAM" id="MobiDB-lite"/>
    </source>
</evidence>
<dbReference type="InterPro" id="IPR010781">
    <property type="entry name" value="DUF1376"/>
</dbReference>
<name>A0ABW8MPF1_9BURK</name>
<organism evidence="2 3">
    <name type="scientific">Caballeronia udeis</name>
    <dbReference type="NCBI Taxonomy" id="1232866"/>
    <lineage>
        <taxon>Bacteria</taxon>
        <taxon>Pseudomonadati</taxon>
        <taxon>Pseudomonadota</taxon>
        <taxon>Betaproteobacteria</taxon>
        <taxon>Burkholderiales</taxon>
        <taxon>Burkholderiaceae</taxon>
        <taxon>Caballeronia</taxon>
    </lineage>
</organism>
<proteinExistence type="predicted"/>
<comment type="caution">
    <text evidence="2">The sequence shown here is derived from an EMBL/GenBank/DDBJ whole genome shotgun (WGS) entry which is preliminary data.</text>
</comment>
<sequence>MRVRAGRNGRVWIAVTEPSLNFYKHHIGDFDQATRHLSFIEDAAYCRMIRKYYAEEKVLPVDVKKIERLIGARTKEEREAVAVVLDEFFVLEDDGWHNKRCDEELAEAQESVSERDEKKANERERQKRHRAERKGLFEKLRALDIVPAYDTSTETLRALLSQRTNNPVTRDGSENVTREYESGNAHVTRTATANQTPDSRLQTPDLKAAAASTDVSGPPNARPAELSAAMRRNSIESQPGDPRVIAAAEAGVSVATVEAACAEAKASDPNGRIKPGFVLAIAERWTADAKKPRAQARASPLRSANHHDERAHTIAVLTGRSRDDNQPDEPFTIDAPATRIG</sequence>
<feature type="region of interest" description="Disordered" evidence="1">
    <location>
        <begin position="107"/>
        <end position="130"/>
    </location>
</feature>
<feature type="compositionally biased region" description="Polar residues" evidence="1">
    <location>
        <begin position="185"/>
        <end position="202"/>
    </location>
</feature>
<dbReference type="EMBL" id="JBIYDN010000015">
    <property type="protein sequence ID" value="MFK4444661.1"/>
    <property type="molecule type" value="Genomic_DNA"/>
</dbReference>
<protein>
    <submittedName>
        <fullName evidence="2">Uncharacterized protein YdaU (DUF1376 family)</fullName>
    </submittedName>
</protein>
<feature type="region of interest" description="Disordered" evidence="1">
    <location>
        <begin position="290"/>
        <end position="341"/>
    </location>
</feature>
<feature type="compositionally biased region" description="Basic and acidic residues" evidence="1">
    <location>
        <begin position="171"/>
        <end position="181"/>
    </location>
</feature>
<dbReference type="Proteomes" id="UP001620514">
    <property type="component" value="Unassembled WGS sequence"/>
</dbReference>
<evidence type="ECO:0000313" key="3">
    <source>
        <dbReference type="Proteomes" id="UP001620514"/>
    </source>
</evidence>
<gene>
    <name evidence="2" type="ORF">ABH943_004683</name>
</gene>
<keyword evidence="3" id="KW-1185">Reference proteome</keyword>
<feature type="compositionally biased region" description="Basic and acidic residues" evidence="1">
    <location>
        <begin position="112"/>
        <end position="125"/>
    </location>
</feature>
<evidence type="ECO:0000313" key="2">
    <source>
        <dbReference type="EMBL" id="MFK4444661.1"/>
    </source>
</evidence>
<accession>A0ABW8MPF1</accession>